<evidence type="ECO:0000313" key="7">
    <source>
        <dbReference type="Proteomes" id="UP001301958"/>
    </source>
</evidence>
<keyword evidence="5" id="KW-0503">Monooxygenase</keyword>
<protein>
    <submittedName>
        <fullName evidence="6">FAD/NAD(P)-binding domain-containing protein</fullName>
    </submittedName>
</protein>
<dbReference type="InterPro" id="IPR036188">
    <property type="entry name" value="FAD/NAD-bd_sf"/>
</dbReference>
<dbReference type="GO" id="GO:0004497">
    <property type="term" value="F:monooxygenase activity"/>
    <property type="evidence" value="ECO:0007669"/>
    <property type="project" value="UniProtKB-KW"/>
</dbReference>
<evidence type="ECO:0000256" key="3">
    <source>
        <dbReference type="ARBA" id="ARBA00022827"/>
    </source>
</evidence>
<dbReference type="Proteomes" id="UP001301958">
    <property type="component" value="Unassembled WGS sequence"/>
</dbReference>
<accession>A0AAN7BJ22</accession>
<dbReference type="EMBL" id="MU865399">
    <property type="protein sequence ID" value="KAK4224216.1"/>
    <property type="molecule type" value="Genomic_DNA"/>
</dbReference>
<gene>
    <name evidence="6" type="ORF">QBC38DRAFT_485897</name>
</gene>
<keyword evidence="2" id="KW-0285">Flavoprotein</keyword>
<evidence type="ECO:0000313" key="6">
    <source>
        <dbReference type="EMBL" id="KAK4224216.1"/>
    </source>
</evidence>
<evidence type="ECO:0000256" key="1">
    <source>
        <dbReference type="ARBA" id="ARBA00001974"/>
    </source>
</evidence>
<dbReference type="PANTHER" id="PTHR47178:SF1">
    <property type="entry name" value="FAD-BINDING DOMAIN-CONTAINING PROTEIN-RELATED"/>
    <property type="match status" value="1"/>
</dbReference>
<keyword evidence="4" id="KW-0560">Oxidoreductase</keyword>
<name>A0AAN7BJ22_9PEZI</name>
<sequence>MTVNNKKPILIIGSGISGLLLAQHLRKLGSDIPFEIFERDTDLTTRGLGWGLTLHWSLPAIRSLLPEDLFLRLPEAYVDRVAVQVEGRASTFPFFDLSTGELKAATPKAAEGERIRVTRDKFRRLLATGLDIQWGKAATSFITHNDGSVTVNFEDGTSHDGTIVVACDGGNSRIRQQLFPDHQKHQLPIRLMGLKLDYTPEQIEPLRKLDPYFLQGCASQNDSFVYFSTLNAQGNTQPPSTHYTTQLAISWPVRPNFFSSPSPIPFPTTNPARLSLIKSFASTWSDPFKSLALSIPENTEIKCLELSDWVPPKNFRTKGSVALLGDAMHPMVMYRGEGANHAIVDVLEFVEEVLPYVYGEGLRDALDRFEDKVVPRVRAGVLASRQACYDAHQWDRISGESPLLSRRAMRLEFGEEDLVEPEWE</sequence>
<dbReference type="SUPFAM" id="SSF51905">
    <property type="entry name" value="FAD/NAD(P)-binding domain"/>
    <property type="match status" value="1"/>
</dbReference>
<dbReference type="Gene3D" id="3.50.50.60">
    <property type="entry name" value="FAD/NAD(P)-binding domain"/>
    <property type="match status" value="1"/>
</dbReference>
<evidence type="ECO:0000256" key="5">
    <source>
        <dbReference type="ARBA" id="ARBA00023033"/>
    </source>
</evidence>
<evidence type="ECO:0000256" key="2">
    <source>
        <dbReference type="ARBA" id="ARBA00022630"/>
    </source>
</evidence>
<dbReference type="AlphaFoldDB" id="A0AAN7BJ22"/>
<keyword evidence="3" id="KW-0274">FAD</keyword>
<comment type="caution">
    <text evidence="6">The sequence shown here is derived from an EMBL/GenBank/DDBJ whole genome shotgun (WGS) entry which is preliminary data.</text>
</comment>
<comment type="cofactor">
    <cofactor evidence="1">
        <name>FAD</name>
        <dbReference type="ChEBI" id="CHEBI:57692"/>
    </cofactor>
</comment>
<proteinExistence type="predicted"/>
<reference evidence="6" key="1">
    <citation type="journal article" date="2023" name="Mol. Phylogenet. Evol.">
        <title>Genome-scale phylogeny and comparative genomics of the fungal order Sordariales.</title>
        <authorList>
            <person name="Hensen N."/>
            <person name="Bonometti L."/>
            <person name="Westerberg I."/>
            <person name="Brannstrom I.O."/>
            <person name="Guillou S."/>
            <person name="Cros-Aarteil S."/>
            <person name="Calhoun S."/>
            <person name="Haridas S."/>
            <person name="Kuo A."/>
            <person name="Mondo S."/>
            <person name="Pangilinan J."/>
            <person name="Riley R."/>
            <person name="LaButti K."/>
            <person name="Andreopoulos B."/>
            <person name="Lipzen A."/>
            <person name="Chen C."/>
            <person name="Yan M."/>
            <person name="Daum C."/>
            <person name="Ng V."/>
            <person name="Clum A."/>
            <person name="Steindorff A."/>
            <person name="Ohm R.A."/>
            <person name="Martin F."/>
            <person name="Silar P."/>
            <person name="Natvig D.O."/>
            <person name="Lalanne C."/>
            <person name="Gautier V."/>
            <person name="Ament-Velasquez S.L."/>
            <person name="Kruys A."/>
            <person name="Hutchinson M.I."/>
            <person name="Powell A.J."/>
            <person name="Barry K."/>
            <person name="Miller A.N."/>
            <person name="Grigoriev I.V."/>
            <person name="Debuchy R."/>
            <person name="Gladieux P."/>
            <person name="Hiltunen Thoren M."/>
            <person name="Johannesson H."/>
        </authorList>
    </citation>
    <scope>NUCLEOTIDE SEQUENCE</scope>
    <source>
        <strain evidence="6">CBS 990.96</strain>
    </source>
</reference>
<organism evidence="6 7">
    <name type="scientific">Podospora fimiseda</name>
    <dbReference type="NCBI Taxonomy" id="252190"/>
    <lineage>
        <taxon>Eukaryota</taxon>
        <taxon>Fungi</taxon>
        <taxon>Dikarya</taxon>
        <taxon>Ascomycota</taxon>
        <taxon>Pezizomycotina</taxon>
        <taxon>Sordariomycetes</taxon>
        <taxon>Sordariomycetidae</taxon>
        <taxon>Sordariales</taxon>
        <taxon>Podosporaceae</taxon>
        <taxon>Podospora</taxon>
    </lineage>
</organism>
<keyword evidence="7" id="KW-1185">Reference proteome</keyword>
<dbReference type="PANTHER" id="PTHR47178">
    <property type="entry name" value="MONOOXYGENASE, FAD-BINDING"/>
    <property type="match status" value="1"/>
</dbReference>
<evidence type="ECO:0000256" key="4">
    <source>
        <dbReference type="ARBA" id="ARBA00023002"/>
    </source>
</evidence>
<reference evidence="6" key="2">
    <citation type="submission" date="2023-05" db="EMBL/GenBank/DDBJ databases">
        <authorList>
            <consortium name="Lawrence Berkeley National Laboratory"/>
            <person name="Steindorff A."/>
            <person name="Hensen N."/>
            <person name="Bonometti L."/>
            <person name="Westerberg I."/>
            <person name="Brannstrom I.O."/>
            <person name="Guillou S."/>
            <person name="Cros-Aarteil S."/>
            <person name="Calhoun S."/>
            <person name="Haridas S."/>
            <person name="Kuo A."/>
            <person name="Mondo S."/>
            <person name="Pangilinan J."/>
            <person name="Riley R."/>
            <person name="Labutti K."/>
            <person name="Andreopoulos B."/>
            <person name="Lipzen A."/>
            <person name="Chen C."/>
            <person name="Yanf M."/>
            <person name="Daum C."/>
            <person name="Ng V."/>
            <person name="Clum A."/>
            <person name="Ohm R."/>
            <person name="Martin F."/>
            <person name="Silar P."/>
            <person name="Natvig D."/>
            <person name="Lalanne C."/>
            <person name="Gautier V."/>
            <person name="Ament-Velasquez S.L."/>
            <person name="Kruys A."/>
            <person name="Hutchinson M.I."/>
            <person name="Powell A.J."/>
            <person name="Barry K."/>
            <person name="Miller A.N."/>
            <person name="Grigoriev I.V."/>
            <person name="Debuchy R."/>
            <person name="Gladieux P."/>
            <person name="Thoren M.H."/>
            <person name="Johannesson H."/>
        </authorList>
    </citation>
    <scope>NUCLEOTIDE SEQUENCE</scope>
    <source>
        <strain evidence="6">CBS 990.96</strain>
    </source>
</reference>
<dbReference type="PRINTS" id="PR00420">
    <property type="entry name" value="RNGMNOXGNASE"/>
</dbReference>